<keyword evidence="2" id="KW-1185">Reference proteome</keyword>
<dbReference type="RefSeq" id="WP_282715831.1">
    <property type="nucleotide sequence ID" value="NZ_JASCRZ010000002.1"/>
</dbReference>
<accession>A0ABT6V830</accession>
<evidence type="ECO:0000313" key="2">
    <source>
        <dbReference type="Proteomes" id="UP001243403"/>
    </source>
</evidence>
<evidence type="ECO:0000313" key="1">
    <source>
        <dbReference type="EMBL" id="MDI5894366.1"/>
    </source>
</evidence>
<dbReference type="Proteomes" id="UP001243403">
    <property type="component" value="Unassembled WGS sequence"/>
</dbReference>
<name>A0ABT6V830_9FLAO</name>
<organism evidence="1 2">
    <name type="scientific">Flavobacterium algoritolerans</name>
    <dbReference type="NCBI Taxonomy" id="3041254"/>
    <lineage>
        <taxon>Bacteria</taxon>
        <taxon>Pseudomonadati</taxon>
        <taxon>Bacteroidota</taxon>
        <taxon>Flavobacteriia</taxon>
        <taxon>Flavobacteriales</taxon>
        <taxon>Flavobacteriaceae</taxon>
        <taxon>Flavobacterium</taxon>
    </lineage>
</organism>
<proteinExistence type="predicted"/>
<sequence>MEQFTQEEIDKALAEIETLDRYTMCKYWRFAPPGTEIYFRSDLPTGNAFQKRLFVELGGFTPEISKQIGH</sequence>
<gene>
    <name evidence="1" type="ORF">QLS65_05645</name>
</gene>
<dbReference type="EMBL" id="JASCRZ010000002">
    <property type="protein sequence ID" value="MDI5894366.1"/>
    <property type="molecule type" value="Genomic_DNA"/>
</dbReference>
<reference evidence="1 2" key="1">
    <citation type="submission" date="2023-04" db="EMBL/GenBank/DDBJ databases">
        <title>Two novel species of Flavobacterium.</title>
        <authorList>
            <person name="Liu Q."/>
            <person name="Xin Y.-H."/>
        </authorList>
    </citation>
    <scope>NUCLEOTIDE SEQUENCE [LARGE SCALE GENOMIC DNA]</scope>
    <source>
        <strain evidence="1 2">LB1P51</strain>
    </source>
</reference>
<protein>
    <submittedName>
        <fullName evidence="1">Uncharacterized protein</fullName>
    </submittedName>
</protein>
<comment type="caution">
    <text evidence="1">The sequence shown here is derived from an EMBL/GenBank/DDBJ whole genome shotgun (WGS) entry which is preliminary data.</text>
</comment>